<organism evidence="2 4">
    <name type="scientific">Dracunculus medinensis</name>
    <name type="common">Guinea worm</name>
    <dbReference type="NCBI Taxonomy" id="318479"/>
    <lineage>
        <taxon>Eukaryota</taxon>
        <taxon>Metazoa</taxon>
        <taxon>Ecdysozoa</taxon>
        <taxon>Nematoda</taxon>
        <taxon>Chromadorea</taxon>
        <taxon>Rhabditida</taxon>
        <taxon>Spirurina</taxon>
        <taxon>Dracunculoidea</taxon>
        <taxon>Dracunculidae</taxon>
        <taxon>Dracunculus</taxon>
    </lineage>
</organism>
<dbReference type="AlphaFoldDB" id="A0A0N4U4B1"/>
<evidence type="ECO:0000313" key="4">
    <source>
        <dbReference type="WBParaSite" id="DME_0000161001-mRNA-1"/>
    </source>
</evidence>
<evidence type="ECO:0000313" key="2">
    <source>
        <dbReference type="Proteomes" id="UP000038040"/>
    </source>
</evidence>
<evidence type="ECO:0000313" key="1">
    <source>
        <dbReference type="EMBL" id="VDN55997.1"/>
    </source>
</evidence>
<sequence>IFLACTDQFCPEGTFCVERYIVKCRNPPCAPIISCVPDEVKGCKNHEPCPSGEVCVERIVPCIARSCRTIAKCAKIGTCDAMACPPSHKCEMKPKPTCVKTIFSSDDVEQAIRQMKE</sequence>
<evidence type="ECO:0000313" key="3">
    <source>
        <dbReference type="Proteomes" id="UP000274756"/>
    </source>
</evidence>
<protein>
    <submittedName>
        <fullName evidence="4">TIL domain-containing protein</fullName>
    </submittedName>
</protein>
<dbReference type="Proteomes" id="UP000274756">
    <property type="component" value="Unassembled WGS sequence"/>
</dbReference>
<accession>A0A0N4U4B1</accession>
<reference evidence="4" key="1">
    <citation type="submission" date="2017-02" db="UniProtKB">
        <authorList>
            <consortium name="WormBaseParasite"/>
        </authorList>
    </citation>
    <scope>IDENTIFICATION</scope>
</reference>
<dbReference type="OrthoDB" id="5789697at2759"/>
<proteinExistence type="predicted"/>
<name>A0A0N4U4B1_DRAME</name>
<reference evidence="1 3" key="2">
    <citation type="submission" date="2018-11" db="EMBL/GenBank/DDBJ databases">
        <authorList>
            <consortium name="Pathogen Informatics"/>
        </authorList>
    </citation>
    <scope>NUCLEOTIDE SEQUENCE [LARGE SCALE GENOMIC DNA]</scope>
</reference>
<dbReference type="WBParaSite" id="DME_0000161001-mRNA-1">
    <property type="protein sequence ID" value="DME_0000161001-mRNA-1"/>
    <property type="gene ID" value="DME_0000161001"/>
</dbReference>
<dbReference type="Proteomes" id="UP000038040">
    <property type="component" value="Unplaced"/>
</dbReference>
<keyword evidence="3" id="KW-1185">Reference proteome</keyword>
<dbReference type="EMBL" id="UYYG01001154">
    <property type="protein sequence ID" value="VDN55997.1"/>
    <property type="molecule type" value="Genomic_DNA"/>
</dbReference>
<gene>
    <name evidence="1" type="ORF">DME_LOCUS5970</name>
</gene>